<dbReference type="Proteomes" id="UP000582659">
    <property type="component" value="Unassembled WGS sequence"/>
</dbReference>
<feature type="compositionally biased region" description="Polar residues" evidence="2">
    <location>
        <begin position="1"/>
        <end position="16"/>
    </location>
</feature>
<feature type="transmembrane region" description="Helical" evidence="3">
    <location>
        <begin position="161"/>
        <end position="186"/>
    </location>
</feature>
<keyword evidence="3" id="KW-0812">Transmembrane</keyword>
<feature type="transmembrane region" description="Helical" evidence="3">
    <location>
        <begin position="76"/>
        <end position="101"/>
    </location>
</feature>
<feature type="transmembrane region" description="Helical" evidence="3">
    <location>
        <begin position="416"/>
        <end position="434"/>
    </location>
</feature>
<evidence type="ECO:0000256" key="2">
    <source>
        <dbReference type="SAM" id="MobiDB-lite"/>
    </source>
</evidence>
<feature type="transmembrane region" description="Helical" evidence="3">
    <location>
        <begin position="391"/>
        <end position="410"/>
    </location>
</feature>
<dbReference type="Proteomes" id="UP000659654">
    <property type="component" value="Unassembled WGS sequence"/>
</dbReference>
<dbReference type="eggNOG" id="KOG2532">
    <property type="taxonomic scope" value="Eukaryota"/>
</dbReference>
<evidence type="ECO:0000313" key="5">
    <source>
        <dbReference type="EMBL" id="CAD5227345.1"/>
    </source>
</evidence>
<feature type="transmembrane region" description="Helical" evidence="3">
    <location>
        <begin position="446"/>
        <end position="467"/>
    </location>
</feature>
<comment type="subcellular location">
    <subcellularLocation>
        <location evidence="1">Membrane</location>
        <topology evidence="1">Multi-pass membrane protein</topology>
    </subcellularLocation>
</comment>
<keyword evidence="3" id="KW-0472">Membrane</keyword>
<dbReference type="Proteomes" id="UP000095284">
    <property type="component" value="Unplaced"/>
</dbReference>
<feature type="transmembrane region" description="Helical" evidence="3">
    <location>
        <begin position="254"/>
        <end position="272"/>
    </location>
</feature>
<dbReference type="Gene3D" id="1.20.1250.20">
    <property type="entry name" value="MFS general substrate transporter like domains"/>
    <property type="match status" value="2"/>
</dbReference>
<evidence type="ECO:0000259" key="4">
    <source>
        <dbReference type="PROSITE" id="PS50850"/>
    </source>
</evidence>
<dbReference type="Pfam" id="PF07690">
    <property type="entry name" value="MFS_1"/>
    <property type="match status" value="1"/>
</dbReference>
<reference evidence="8" key="1">
    <citation type="submission" date="2016-11" db="UniProtKB">
        <authorList>
            <consortium name="WormBaseParasite"/>
        </authorList>
    </citation>
    <scope>IDENTIFICATION</scope>
</reference>
<feature type="transmembrane region" description="Helical" evidence="3">
    <location>
        <begin position="192"/>
        <end position="210"/>
    </location>
</feature>
<feature type="region of interest" description="Disordered" evidence="2">
    <location>
        <begin position="1"/>
        <end position="41"/>
    </location>
</feature>
<reference evidence="5" key="2">
    <citation type="submission" date="2020-09" db="EMBL/GenBank/DDBJ databases">
        <authorList>
            <person name="Kikuchi T."/>
        </authorList>
    </citation>
    <scope>NUCLEOTIDE SEQUENCE</scope>
    <source>
        <strain evidence="5">Ka4C1</strain>
    </source>
</reference>
<sequence>MGKLTTSVSQTSTLETNVDMDPEPQKNGKRRGSGQSSALGSVRSITQAISASLRRHREEGDFTLGCTKVFHTRTRFLIMIMVLLCLASVWSNILAFNFAVICFAGDGENSTSDLMLDDFASKATIFTSRQKSYLTSAVAASALVANFVIVNLVSRFGTRTVFTFLGLLSAAATAALPYCIINGFYYTLAARIVQGIAFACNFPVIGAFTFKWTYYKQNGLFVSVLVAYVQLSPALTMPISGALCTSAWKWPSVFYFHAAFSTIMFILFGTFYRNSPRKHPFVGQVELGKIAVGKAEMSKKEQRNIPYKEILSTPAVWAVWVAALGNFVCVNMMFLYSPTYMNAVLHFPVHSSGISSAVAPLAQFCLKLLAGFSSDKIRCLSETNKLRTYNSIAFFGGAISLTALAFFPTSIPTACLFLFGLSAGALGFTTGGFFKAGPLVSKQYSHFVTGNISLGITITMLIVPFLVDGVTPENTPEQWRIVFLTVAGVLVVSNLMFCIMCSADPAPWTGNDFSREPSKHRPHTVHPINVPSLQAKVNIG</sequence>
<evidence type="ECO:0000313" key="7">
    <source>
        <dbReference type="Proteomes" id="UP000659654"/>
    </source>
</evidence>
<keyword evidence="3" id="KW-1133">Transmembrane helix</keyword>
<feature type="transmembrane region" description="Helical" evidence="3">
    <location>
        <begin position="479"/>
        <end position="499"/>
    </location>
</feature>
<dbReference type="GO" id="GO:0016020">
    <property type="term" value="C:membrane"/>
    <property type="evidence" value="ECO:0007669"/>
    <property type="project" value="UniProtKB-SubCell"/>
</dbReference>
<dbReference type="PANTHER" id="PTHR45757:SF23">
    <property type="entry name" value="MAJOR FACILITATOR SUPERFAMILY (MFS) PROFILE DOMAIN-CONTAINING PROTEIN"/>
    <property type="match status" value="1"/>
</dbReference>
<protein>
    <submittedName>
        <fullName evidence="5">(pine wood nematode) hypothetical protein</fullName>
    </submittedName>
    <submittedName>
        <fullName evidence="8">MFS domain-containing protein</fullName>
    </submittedName>
</protein>
<evidence type="ECO:0000313" key="8">
    <source>
        <dbReference type="WBParaSite" id="BXY_0807800.1"/>
    </source>
</evidence>
<organism evidence="6 8">
    <name type="scientific">Bursaphelenchus xylophilus</name>
    <name type="common">Pinewood nematode worm</name>
    <name type="synonym">Aphelenchoides xylophilus</name>
    <dbReference type="NCBI Taxonomy" id="6326"/>
    <lineage>
        <taxon>Eukaryota</taxon>
        <taxon>Metazoa</taxon>
        <taxon>Ecdysozoa</taxon>
        <taxon>Nematoda</taxon>
        <taxon>Chromadorea</taxon>
        <taxon>Rhabditida</taxon>
        <taxon>Tylenchina</taxon>
        <taxon>Tylenchomorpha</taxon>
        <taxon>Aphelenchoidea</taxon>
        <taxon>Aphelenchoididae</taxon>
        <taxon>Bursaphelenchus</taxon>
    </lineage>
</organism>
<feature type="transmembrane region" description="Helical" evidence="3">
    <location>
        <begin position="222"/>
        <end position="248"/>
    </location>
</feature>
<dbReference type="WBParaSite" id="BXY_0807800.1">
    <property type="protein sequence ID" value="BXY_0807800.1"/>
    <property type="gene ID" value="BXY_0807800"/>
</dbReference>
<dbReference type="SUPFAM" id="SSF103473">
    <property type="entry name" value="MFS general substrate transporter"/>
    <property type="match status" value="1"/>
</dbReference>
<dbReference type="EMBL" id="CAJFCV020000004">
    <property type="protein sequence ID" value="CAG9117532.1"/>
    <property type="molecule type" value="Genomic_DNA"/>
</dbReference>
<name>A0A1I7S4Z4_BURXY</name>
<dbReference type="GO" id="GO:0022857">
    <property type="term" value="F:transmembrane transporter activity"/>
    <property type="evidence" value="ECO:0007669"/>
    <property type="project" value="InterPro"/>
</dbReference>
<feature type="transmembrane region" description="Helical" evidence="3">
    <location>
        <begin position="133"/>
        <end position="154"/>
    </location>
</feature>
<gene>
    <name evidence="5" type="ORF">BXYJ_LOCUS9890</name>
</gene>
<feature type="transmembrane region" description="Helical" evidence="3">
    <location>
        <begin position="349"/>
        <end position="370"/>
    </location>
</feature>
<evidence type="ECO:0000256" key="1">
    <source>
        <dbReference type="ARBA" id="ARBA00004141"/>
    </source>
</evidence>
<dbReference type="OrthoDB" id="2985014at2759"/>
<dbReference type="PROSITE" id="PS50850">
    <property type="entry name" value="MFS"/>
    <property type="match status" value="1"/>
</dbReference>
<dbReference type="InterPro" id="IPR020846">
    <property type="entry name" value="MFS_dom"/>
</dbReference>
<feature type="transmembrane region" description="Helical" evidence="3">
    <location>
        <begin position="315"/>
        <end position="337"/>
    </location>
</feature>
<dbReference type="InterPro" id="IPR011701">
    <property type="entry name" value="MFS"/>
</dbReference>
<proteinExistence type="predicted"/>
<dbReference type="PANTHER" id="PTHR45757">
    <property type="entry name" value="PROTEIN CBG23364-RELATED"/>
    <property type="match status" value="1"/>
</dbReference>
<accession>A0A1I7S4Z4</accession>
<evidence type="ECO:0000256" key="3">
    <source>
        <dbReference type="SAM" id="Phobius"/>
    </source>
</evidence>
<dbReference type="SMR" id="A0A1I7S4Z4"/>
<dbReference type="InterPro" id="IPR036259">
    <property type="entry name" value="MFS_trans_sf"/>
</dbReference>
<feature type="domain" description="Major facilitator superfamily (MFS) profile" evidence="4">
    <location>
        <begin position="83"/>
        <end position="505"/>
    </location>
</feature>
<dbReference type="AlphaFoldDB" id="A0A1I7S4Z4"/>
<dbReference type="EMBL" id="CAJFDI010000004">
    <property type="protein sequence ID" value="CAD5227345.1"/>
    <property type="molecule type" value="Genomic_DNA"/>
</dbReference>
<keyword evidence="7" id="KW-1185">Reference proteome</keyword>
<evidence type="ECO:0000313" key="6">
    <source>
        <dbReference type="Proteomes" id="UP000095284"/>
    </source>
</evidence>